<evidence type="ECO:0000313" key="6">
    <source>
        <dbReference type="EMBL" id="RXJ04564.1"/>
    </source>
</evidence>
<dbReference type="GO" id="GO:0016020">
    <property type="term" value="C:membrane"/>
    <property type="evidence" value="ECO:0007669"/>
    <property type="project" value="TreeGrafter"/>
</dbReference>
<accession>A0A4Q0VXY8</accession>
<feature type="domain" description="Ketoreductase" evidence="5">
    <location>
        <begin position="6"/>
        <end position="187"/>
    </location>
</feature>
<keyword evidence="2" id="KW-0560">Oxidoreductase</keyword>
<feature type="compositionally biased region" description="Basic and acidic residues" evidence="4">
    <location>
        <begin position="197"/>
        <end position="212"/>
    </location>
</feature>
<protein>
    <submittedName>
        <fullName evidence="6">SDR family oxidoreductase</fullName>
    </submittedName>
</protein>
<dbReference type="PRINTS" id="PR00081">
    <property type="entry name" value="GDHRDH"/>
</dbReference>
<name>A0A4Q0VXY8_9BACI</name>
<dbReference type="PANTHER" id="PTHR44196:SF1">
    <property type="entry name" value="DEHYDROGENASE_REDUCTASE SDR FAMILY MEMBER 7B"/>
    <property type="match status" value="1"/>
</dbReference>
<dbReference type="Gene3D" id="3.40.50.720">
    <property type="entry name" value="NAD(P)-binding Rossmann-like Domain"/>
    <property type="match status" value="1"/>
</dbReference>
<organism evidence="6 7">
    <name type="scientific">Anaerobacillus alkaliphilus</name>
    <dbReference type="NCBI Taxonomy" id="1548597"/>
    <lineage>
        <taxon>Bacteria</taxon>
        <taxon>Bacillati</taxon>
        <taxon>Bacillota</taxon>
        <taxon>Bacilli</taxon>
        <taxon>Bacillales</taxon>
        <taxon>Bacillaceae</taxon>
        <taxon>Anaerobacillus</taxon>
    </lineage>
</organism>
<feature type="region of interest" description="Disordered" evidence="4">
    <location>
        <begin position="193"/>
        <end position="213"/>
    </location>
</feature>
<dbReference type="RefSeq" id="WP_129076908.1">
    <property type="nucleotide sequence ID" value="NZ_QOUX01000001.1"/>
</dbReference>
<gene>
    <name evidence="6" type="ORF">DS745_04045</name>
</gene>
<evidence type="ECO:0000259" key="5">
    <source>
        <dbReference type="SMART" id="SM00822"/>
    </source>
</evidence>
<dbReference type="GO" id="GO:0016491">
    <property type="term" value="F:oxidoreductase activity"/>
    <property type="evidence" value="ECO:0007669"/>
    <property type="project" value="UniProtKB-KW"/>
</dbReference>
<dbReference type="Proteomes" id="UP000290649">
    <property type="component" value="Unassembled WGS sequence"/>
</dbReference>
<dbReference type="SMART" id="SM00822">
    <property type="entry name" value="PKS_KR"/>
    <property type="match status" value="1"/>
</dbReference>
<dbReference type="PROSITE" id="PS00061">
    <property type="entry name" value="ADH_SHORT"/>
    <property type="match status" value="1"/>
</dbReference>
<dbReference type="InterPro" id="IPR057326">
    <property type="entry name" value="KR_dom"/>
</dbReference>
<dbReference type="PRINTS" id="PR00080">
    <property type="entry name" value="SDRFAMILY"/>
</dbReference>
<sequence>MQVSNKVIVVTGGGGGIGRELVHTLLSKGASVAAVDINKEALEETVNLAGNKRDKLSTHIVNLTDRDAVEALPEQVISHHGAVDGIINNAGIIQPFVDIKDLDYDKIKLVMDINFYGTIYMTKSFLPYLLERPVAHITNVSSMGGFLPVPGQSVYGASKAAVKLFTEGLHSELKDTNVKVTVVFPGGVSTNIMKNSGAERTRKSDDKKDQSHKLLTPKEAAEIIIKGMENDEFRVLAGKDSKLMDFICRLNPKKAAELIAKKLKN</sequence>
<dbReference type="InterPro" id="IPR036291">
    <property type="entry name" value="NAD(P)-bd_dom_sf"/>
</dbReference>
<dbReference type="Pfam" id="PF00106">
    <property type="entry name" value="adh_short"/>
    <property type="match status" value="1"/>
</dbReference>
<proteinExistence type="inferred from homology"/>
<evidence type="ECO:0000256" key="1">
    <source>
        <dbReference type="ARBA" id="ARBA00006484"/>
    </source>
</evidence>
<dbReference type="OrthoDB" id="9775296at2"/>
<comment type="similarity">
    <text evidence="1 3">Belongs to the short-chain dehydrogenases/reductases (SDR) family.</text>
</comment>
<comment type="caution">
    <text evidence="6">The sequence shown here is derived from an EMBL/GenBank/DDBJ whole genome shotgun (WGS) entry which is preliminary data.</text>
</comment>
<dbReference type="InterPro" id="IPR002347">
    <property type="entry name" value="SDR_fam"/>
</dbReference>
<dbReference type="EMBL" id="QOUX01000001">
    <property type="protein sequence ID" value="RXJ04564.1"/>
    <property type="molecule type" value="Genomic_DNA"/>
</dbReference>
<evidence type="ECO:0000256" key="3">
    <source>
        <dbReference type="RuleBase" id="RU000363"/>
    </source>
</evidence>
<evidence type="ECO:0000313" key="7">
    <source>
        <dbReference type="Proteomes" id="UP000290649"/>
    </source>
</evidence>
<evidence type="ECO:0000256" key="4">
    <source>
        <dbReference type="SAM" id="MobiDB-lite"/>
    </source>
</evidence>
<evidence type="ECO:0000256" key="2">
    <source>
        <dbReference type="ARBA" id="ARBA00023002"/>
    </source>
</evidence>
<dbReference type="AlphaFoldDB" id="A0A4Q0VXY8"/>
<keyword evidence="7" id="KW-1185">Reference proteome</keyword>
<dbReference type="InterPro" id="IPR020904">
    <property type="entry name" value="Sc_DH/Rdtase_CS"/>
</dbReference>
<dbReference type="CDD" id="cd05233">
    <property type="entry name" value="SDR_c"/>
    <property type="match status" value="1"/>
</dbReference>
<dbReference type="PANTHER" id="PTHR44196">
    <property type="entry name" value="DEHYDROGENASE/REDUCTASE SDR FAMILY MEMBER 7B"/>
    <property type="match status" value="1"/>
</dbReference>
<reference evidence="6 7" key="1">
    <citation type="journal article" date="2019" name="Int. J. Syst. Evol. Microbiol.">
        <title>Anaerobacillus alkaliphilus sp. nov., a novel alkaliphilic and moderately halophilic bacterium.</title>
        <authorList>
            <person name="Borsodi A.K."/>
            <person name="Aszalos J.M."/>
            <person name="Bihari P."/>
            <person name="Nagy I."/>
            <person name="Schumann P."/>
            <person name="Sproer C."/>
            <person name="Kovacs A.L."/>
            <person name="Boka K."/>
            <person name="Dobosy P."/>
            <person name="Ovari M."/>
            <person name="Szili-Kovacs T."/>
            <person name="Toth E."/>
        </authorList>
    </citation>
    <scope>NUCLEOTIDE SEQUENCE [LARGE SCALE GENOMIC DNA]</scope>
    <source>
        <strain evidence="6 7">B16-10</strain>
    </source>
</reference>
<dbReference type="SUPFAM" id="SSF51735">
    <property type="entry name" value="NAD(P)-binding Rossmann-fold domains"/>
    <property type="match status" value="1"/>
</dbReference>